<dbReference type="InterPro" id="IPR013525">
    <property type="entry name" value="ABC2_TM"/>
</dbReference>
<dbReference type="GO" id="GO:0140359">
    <property type="term" value="F:ABC-type transporter activity"/>
    <property type="evidence" value="ECO:0007669"/>
    <property type="project" value="InterPro"/>
</dbReference>
<accession>A0A7V5PP42</accession>
<comment type="caution">
    <text evidence="10">The sequence shown here is derived from an EMBL/GenBank/DDBJ whole genome shotgun (WGS) entry which is preliminary data.</text>
</comment>
<protein>
    <recommendedName>
        <fullName evidence="8">Transport permease protein</fullName>
    </recommendedName>
</protein>
<evidence type="ECO:0000313" key="10">
    <source>
        <dbReference type="EMBL" id="HHJ52598.1"/>
    </source>
</evidence>
<evidence type="ECO:0000256" key="3">
    <source>
        <dbReference type="ARBA" id="ARBA00022448"/>
    </source>
</evidence>
<evidence type="ECO:0000256" key="1">
    <source>
        <dbReference type="ARBA" id="ARBA00004651"/>
    </source>
</evidence>
<feature type="transmembrane region" description="Helical" evidence="8">
    <location>
        <begin position="105"/>
        <end position="128"/>
    </location>
</feature>
<dbReference type="EMBL" id="DROD01000369">
    <property type="protein sequence ID" value="HHJ52598.1"/>
    <property type="molecule type" value="Genomic_DNA"/>
</dbReference>
<evidence type="ECO:0000259" key="9">
    <source>
        <dbReference type="PROSITE" id="PS51012"/>
    </source>
</evidence>
<dbReference type="AlphaFoldDB" id="A0A7V5PP42"/>
<proteinExistence type="inferred from homology"/>
<evidence type="ECO:0000256" key="4">
    <source>
        <dbReference type="ARBA" id="ARBA00022475"/>
    </source>
</evidence>
<comment type="subcellular location">
    <subcellularLocation>
        <location evidence="1 8">Cell membrane</location>
        <topology evidence="1 8">Multi-pass membrane protein</topology>
    </subcellularLocation>
</comment>
<organism evidence="10">
    <name type="scientific">Caldithrix abyssi</name>
    <dbReference type="NCBI Taxonomy" id="187145"/>
    <lineage>
        <taxon>Bacteria</taxon>
        <taxon>Pseudomonadati</taxon>
        <taxon>Calditrichota</taxon>
        <taxon>Calditrichia</taxon>
        <taxon>Calditrichales</taxon>
        <taxon>Calditrichaceae</taxon>
        <taxon>Caldithrix</taxon>
    </lineage>
</organism>
<keyword evidence="3 8" id="KW-0813">Transport</keyword>
<dbReference type="Proteomes" id="UP000886124">
    <property type="component" value="Unassembled WGS sequence"/>
</dbReference>
<evidence type="ECO:0000256" key="6">
    <source>
        <dbReference type="ARBA" id="ARBA00022989"/>
    </source>
</evidence>
<dbReference type="PROSITE" id="PS51012">
    <property type="entry name" value="ABC_TM2"/>
    <property type="match status" value="1"/>
</dbReference>
<dbReference type="Pfam" id="PF12698">
    <property type="entry name" value="ABC2_membrane_3"/>
    <property type="match status" value="1"/>
</dbReference>
<comment type="caution">
    <text evidence="8">Lacks conserved residue(s) required for the propagation of feature annotation.</text>
</comment>
<reference evidence="10" key="1">
    <citation type="journal article" date="2020" name="mSystems">
        <title>Genome- and Community-Level Interaction Insights into Carbon Utilization and Element Cycling Functions of Hydrothermarchaeota in Hydrothermal Sediment.</title>
        <authorList>
            <person name="Zhou Z."/>
            <person name="Liu Y."/>
            <person name="Xu W."/>
            <person name="Pan J."/>
            <person name="Luo Z.H."/>
            <person name="Li M."/>
        </authorList>
    </citation>
    <scope>NUCLEOTIDE SEQUENCE [LARGE SCALE GENOMIC DNA]</scope>
    <source>
        <strain evidence="10">HyVt-527</strain>
    </source>
</reference>
<dbReference type="PANTHER" id="PTHR30294:SF29">
    <property type="entry name" value="MULTIDRUG ABC TRANSPORTER PERMEASE YBHS-RELATED"/>
    <property type="match status" value="1"/>
</dbReference>
<dbReference type="InterPro" id="IPR051449">
    <property type="entry name" value="ABC-2_transporter_component"/>
</dbReference>
<keyword evidence="6 8" id="KW-1133">Transmembrane helix</keyword>
<evidence type="ECO:0000256" key="7">
    <source>
        <dbReference type="ARBA" id="ARBA00023136"/>
    </source>
</evidence>
<gene>
    <name evidence="10" type="ORF">ENJ89_05345</name>
</gene>
<keyword evidence="5 8" id="KW-0812">Transmembrane</keyword>
<feature type="transmembrane region" description="Helical" evidence="8">
    <location>
        <begin position="182"/>
        <end position="205"/>
    </location>
</feature>
<evidence type="ECO:0000256" key="5">
    <source>
        <dbReference type="ARBA" id="ARBA00022692"/>
    </source>
</evidence>
<sequence>MLSTDFFRLVRFDVPPQDIEQVFKRREAKCALIIPASFARDLKTKLDTKIQLLVDASDPNAANYIQKYLMQVNAGFERQNNRFFVQPFSVEPRIFYNPALKAHNFFVPGLISVIILLISALLTSIAIVREKENGTMEQILVSPVRPAQIIIGKVIPYTLLAFLDGVLVLTIGHLWFRVPIMGSPLLLMGALVIYILTGLSFGLLVSTLTGSQREAMLVTVLATILPTIMLSGFIFPIASMPLLFRYFSWIIPATHFITIIRGVMLKGNVLGDLSVQISALVAITGFMLALSMKKFKTRLE</sequence>
<feature type="transmembrane region" description="Helical" evidence="8">
    <location>
        <begin position="217"/>
        <end position="238"/>
    </location>
</feature>
<keyword evidence="7 8" id="KW-0472">Membrane</keyword>
<dbReference type="PRINTS" id="PR00164">
    <property type="entry name" value="ABC2TRNSPORT"/>
</dbReference>
<dbReference type="InterPro" id="IPR047817">
    <property type="entry name" value="ABC2_TM_bact-type"/>
</dbReference>
<dbReference type="PANTHER" id="PTHR30294">
    <property type="entry name" value="MEMBRANE COMPONENT OF ABC TRANSPORTER YHHJ-RELATED"/>
    <property type="match status" value="1"/>
</dbReference>
<evidence type="ECO:0000256" key="2">
    <source>
        <dbReference type="ARBA" id="ARBA00007783"/>
    </source>
</evidence>
<dbReference type="Gene3D" id="3.40.1710.10">
    <property type="entry name" value="abc type-2 transporter like domain"/>
    <property type="match status" value="1"/>
</dbReference>
<feature type="transmembrane region" description="Helical" evidence="8">
    <location>
        <begin position="154"/>
        <end position="176"/>
    </location>
</feature>
<feature type="transmembrane region" description="Helical" evidence="8">
    <location>
        <begin position="273"/>
        <end position="292"/>
    </location>
</feature>
<comment type="similarity">
    <text evidence="2 8">Belongs to the ABC-2 integral membrane protein family.</text>
</comment>
<feature type="domain" description="ABC transmembrane type-2" evidence="9">
    <location>
        <begin position="50"/>
        <end position="298"/>
    </location>
</feature>
<keyword evidence="4 8" id="KW-1003">Cell membrane</keyword>
<evidence type="ECO:0000256" key="8">
    <source>
        <dbReference type="RuleBase" id="RU361157"/>
    </source>
</evidence>
<dbReference type="InterPro" id="IPR000412">
    <property type="entry name" value="ABC_2_transport"/>
</dbReference>
<name>A0A7V5PP42_CALAY</name>
<dbReference type="GO" id="GO:0043190">
    <property type="term" value="C:ATP-binding cassette (ABC) transporter complex"/>
    <property type="evidence" value="ECO:0007669"/>
    <property type="project" value="InterPro"/>
</dbReference>